<dbReference type="RefSeq" id="WP_144889026.1">
    <property type="nucleotide sequence ID" value="NZ_VLKO01000001.1"/>
</dbReference>
<dbReference type="InterPro" id="IPR016181">
    <property type="entry name" value="Acyl_CoA_acyltransferase"/>
</dbReference>
<dbReference type="SUPFAM" id="SSF55729">
    <property type="entry name" value="Acyl-CoA N-acyltransferases (Nat)"/>
    <property type="match status" value="1"/>
</dbReference>
<evidence type="ECO:0000313" key="1">
    <source>
        <dbReference type="EMBL" id="TWI03240.1"/>
    </source>
</evidence>
<comment type="caution">
    <text evidence="1">The sequence shown here is derived from an EMBL/GenBank/DDBJ whole genome shotgun (WGS) entry which is preliminary data.</text>
</comment>
<proteinExistence type="predicted"/>
<dbReference type="Proteomes" id="UP000317519">
    <property type="component" value="Unassembled WGS sequence"/>
</dbReference>
<reference evidence="1 2" key="1">
    <citation type="journal article" date="2015" name="Stand. Genomic Sci.">
        <title>Genomic Encyclopedia of Bacterial and Archaeal Type Strains, Phase III: the genomes of soil and plant-associated and newly described type strains.</title>
        <authorList>
            <person name="Whitman W.B."/>
            <person name="Woyke T."/>
            <person name="Klenk H.P."/>
            <person name="Zhou Y."/>
            <person name="Lilburn T.G."/>
            <person name="Beck B.J."/>
            <person name="De Vos P."/>
            <person name="Vandamme P."/>
            <person name="Eisen J.A."/>
            <person name="Garrity G."/>
            <person name="Hugenholtz P."/>
            <person name="Kyrpides N.C."/>
        </authorList>
    </citation>
    <scope>NUCLEOTIDE SEQUENCE [LARGE SCALE GENOMIC DNA]</scope>
    <source>
        <strain evidence="1 2">CGMCC 1.6847</strain>
    </source>
</reference>
<sequence length="328" mass="38376">MKQFYIKKYEPTDYKLWNDFIGQAKNATFLYHRDFMEYHKDRFVDFSLLIYFNSQLIGVLPANRVEDTVFSHQGLTYGGLVTTDKSKLKTILMAFKKVLYFLNHNAVQKLYLKAIPSIYCNKPSDELLYALFLADAKLVRRDSLAVIDLTQNITFDRSRKNGIIRGIKNNLVVKEENNFNSFWDKVLIPNLKAQHQIEPVHTVQEIEFLKTKFPENVRQFNVYNKDVIVAGATIFETDTVTHCQYLSKFENGKKLGSLDILFQHLIYQVFAHKRYFDFGISNEQNGKLLNEGLSYWKESFGARTIIQDFYEVQTADFEKLTAIFVIKN</sequence>
<gene>
    <name evidence="1" type="ORF">IQ05_00171</name>
</gene>
<keyword evidence="2" id="KW-1185">Reference proteome</keyword>
<organism evidence="1 2">
    <name type="scientific">Flavobacterium tiangeerense</name>
    <dbReference type="NCBI Taxonomy" id="459471"/>
    <lineage>
        <taxon>Bacteria</taxon>
        <taxon>Pseudomonadati</taxon>
        <taxon>Bacteroidota</taxon>
        <taxon>Flavobacteriia</taxon>
        <taxon>Flavobacteriales</taxon>
        <taxon>Flavobacteriaceae</taxon>
        <taxon>Flavobacterium</taxon>
    </lineage>
</organism>
<accession>A0ABY3FPM5</accession>
<dbReference type="EMBL" id="VLKO01000001">
    <property type="protein sequence ID" value="TWI03240.1"/>
    <property type="molecule type" value="Genomic_DNA"/>
</dbReference>
<dbReference type="Gene3D" id="3.40.630.30">
    <property type="match status" value="1"/>
</dbReference>
<evidence type="ECO:0000313" key="2">
    <source>
        <dbReference type="Proteomes" id="UP000317519"/>
    </source>
</evidence>
<protein>
    <recommendedName>
        <fullName evidence="3">Acetyltransferase (GNAT) family protein</fullName>
    </recommendedName>
</protein>
<evidence type="ECO:0008006" key="3">
    <source>
        <dbReference type="Google" id="ProtNLM"/>
    </source>
</evidence>
<name>A0ABY3FPM5_9FLAO</name>